<evidence type="ECO:0000313" key="7">
    <source>
        <dbReference type="EMBL" id="RYO91600.1"/>
    </source>
</evidence>
<reference evidence="7 8" key="1">
    <citation type="submission" date="2018-06" db="EMBL/GenBank/DDBJ databases">
        <title>Complete Genomes of Monosporascus.</title>
        <authorList>
            <person name="Robinson A.J."/>
            <person name="Natvig D.O."/>
        </authorList>
    </citation>
    <scope>NUCLEOTIDE SEQUENCE [LARGE SCALE GENOMIC DNA]</scope>
    <source>
        <strain evidence="7 8">CBS 110550</strain>
    </source>
</reference>
<accession>A0A4Q4T040</accession>
<dbReference type="InterPro" id="IPR012132">
    <property type="entry name" value="GMC_OxRdtase"/>
</dbReference>
<dbReference type="PROSITE" id="PS00623">
    <property type="entry name" value="GMC_OXRED_1"/>
    <property type="match status" value="1"/>
</dbReference>
<dbReference type="PANTHER" id="PTHR11552">
    <property type="entry name" value="GLUCOSE-METHANOL-CHOLINE GMC OXIDOREDUCTASE"/>
    <property type="match status" value="1"/>
</dbReference>
<comment type="caution">
    <text evidence="7">The sequence shown here is derived from an EMBL/GenBank/DDBJ whole genome shotgun (WGS) entry which is preliminary data.</text>
</comment>
<dbReference type="InterPro" id="IPR000172">
    <property type="entry name" value="GMC_OxRdtase_N"/>
</dbReference>
<dbReference type="InterPro" id="IPR007867">
    <property type="entry name" value="GMC_OxRtase_C"/>
</dbReference>
<keyword evidence="4" id="KW-0285">Flavoprotein</keyword>
<feature type="binding site" evidence="3">
    <location>
        <position position="206"/>
    </location>
    <ligand>
        <name>FAD</name>
        <dbReference type="ChEBI" id="CHEBI:57692"/>
    </ligand>
</feature>
<evidence type="ECO:0000256" key="1">
    <source>
        <dbReference type="ARBA" id="ARBA00010790"/>
    </source>
</evidence>
<protein>
    <recommendedName>
        <fullName evidence="5 6">Glucose-methanol-choline oxidoreductase N-terminal domain-containing protein</fullName>
    </recommendedName>
</protein>
<sequence>MDVSETSTTLWDCIFVGGGLSGPNVNDRPDIVWPNSTNLIGGDFDWKYRTVKQSNLDNRSIDLPSGKALGGGTVINSGGWIRGDKFDYDLWGSTVKDSRWNYDGLLPFMRKSESFWSEVINRDQHGLGGPSTIQSVTSTNREFPLRDRVLRAWAELGVEALPGLDGNAGNPLGVGDVQENKNGGRREIAAAVYPLKGATVLTDTLVEKVLIERSPHDTGLSAVGIKLADGVEVRGRLTILSAGAIRSPQILMLSGIGPAEELAKFDIPVLLDQPGVGRNLSDHGLLYHAWKVKDRSAGWALGSSNPLFSEPQYGYGTPGDFIVSTDVPKNGLIAAIAEDEGATPDSATHPLLANKRTFTEHLLLYAAAPDGSLVTSVLITMLPTSRGSVKLSSADIGDPPLIDPNYLGSAVDRYVAREGLKLQAKYLGSDATVIGREVLGGEAGAPGFDGVLSVNSTDEYIDARLRAATGSTYHPMGTLAMGTVVDSDLKVKGVKSLRVVDTSVFPVPITGHLQVAAFAMAEQAAQIIYASRA</sequence>
<dbReference type="Gene3D" id="3.30.560.10">
    <property type="entry name" value="Glucose Oxidase, domain 3"/>
    <property type="match status" value="1"/>
</dbReference>
<dbReference type="InterPro" id="IPR036188">
    <property type="entry name" value="FAD/NAD-bd_sf"/>
</dbReference>
<dbReference type="PANTHER" id="PTHR11552:SF123">
    <property type="entry name" value="GMC OXIDOREDUCTASE (AFU_ORTHOLOGUE AFUA_2G01770)-RELATED"/>
    <property type="match status" value="1"/>
</dbReference>
<evidence type="ECO:0000256" key="4">
    <source>
        <dbReference type="RuleBase" id="RU003968"/>
    </source>
</evidence>
<dbReference type="OrthoDB" id="269227at2759"/>
<dbReference type="GO" id="GO:0016614">
    <property type="term" value="F:oxidoreductase activity, acting on CH-OH group of donors"/>
    <property type="evidence" value="ECO:0007669"/>
    <property type="project" value="InterPro"/>
</dbReference>
<dbReference type="Pfam" id="PF00732">
    <property type="entry name" value="GMC_oxred_N"/>
    <property type="match status" value="1"/>
</dbReference>
<dbReference type="STRING" id="155417.A0A4Q4T040"/>
<feature type="domain" description="Glucose-methanol-choline oxidoreductase N-terminal" evidence="6">
    <location>
        <begin position="243"/>
        <end position="257"/>
    </location>
</feature>
<dbReference type="EMBL" id="QJNU01000630">
    <property type="protein sequence ID" value="RYO91600.1"/>
    <property type="molecule type" value="Genomic_DNA"/>
</dbReference>
<organism evidence="7 8">
    <name type="scientific">Monosporascus ibericus</name>
    <dbReference type="NCBI Taxonomy" id="155417"/>
    <lineage>
        <taxon>Eukaryota</taxon>
        <taxon>Fungi</taxon>
        <taxon>Dikarya</taxon>
        <taxon>Ascomycota</taxon>
        <taxon>Pezizomycotina</taxon>
        <taxon>Sordariomycetes</taxon>
        <taxon>Xylariomycetidae</taxon>
        <taxon>Xylariales</taxon>
        <taxon>Xylariales incertae sedis</taxon>
        <taxon>Monosporascus</taxon>
    </lineage>
</organism>
<dbReference type="Pfam" id="PF05199">
    <property type="entry name" value="GMC_oxred_C"/>
    <property type="match status" value="1"/>
</dbReference>
<dbReference type="PIRSF" id="PIRSF000137">
    <property type="entry name" value="Alcohol_oxidase"/>
    <property type="match status" value="1"/>
</dbReference>
<dbReference type="GO" id="GO:0050660">
    <property type="term" value="F:flavin adenine dinucleotide binding"/>
    <property type="evidence" value="ECO:0007669"/>
    <property type="project" value="InterPro"/>
</dbReference>
<comment type="similarity">
    <text evidence="1 4">Belongs to the GMC oxidoreductase family.</text>
</comment>
<keyword evidence="8" id="KW-1185">Reference proteome</keyword>
<feature type="domain" description="Glucose-methanol-choline oxidoreductase N-terminal" evidence="5">
    <location>
        <begin position="66"/>
        <end position="89"/>
    </location>
</feature>
<evidence type="ECO:0000256" key="3">
    <source>
        <dbReference type="PIRSR" id="PIRSR000137-2"/>
    </source>
</evidence>
<proteinExistence type="inferred from homology"/>
<feature type="active site" description="Proton donor" evidence="2">
    <location>
        <position position="474"/>
    </location>
</feature>
<evidence type="ECO:0000313" key="8">
    <source>
        <dbReference type="Proteomes" id="UP000293360"/>
    </source>
</evidence>
<dbReference type="Gene3D" id="3.50.50.60">
    <property type="entry name" value="FAD/NAD(P)-binding domain"/>
    <property type="match status" value="1"/>
</dbReference>
<feature type="active site" description="Proton acceptor" evidence="2">
    <location>
        <position position="512"/>
    </location>
</feature>
<dbReference type="AlphaFoldDB" id="A0A4Q4T040"/>
<dbReference type="SUPFAM" id="SSF54373">
    <property type="entry name" value="FAD-linked reductases, C-terminal domain"/>
    <property type="match status" value="1"/>
</dbReference>
<dbReference type="PROSITE" id="PS00624">
    <property type="entry name" value="GMC_OXRED_2"/>
    <property type="match status" value="1"/>
</dbReference>
<comment type="cofactor">
    <cofactor evidence="3">
        <name>FAD</name>
        <dbReference type="ChEBI" id="CHEBI:57692"/>
    </cofactor>
</comment>
<keyword evidence="3 4" id="KW-0274">FAD</keyword>
<evidence type="ECO:0000259" key="6">
    <source>
        <dbReference type="PROSITE" id="PS00624"/>
    </source>
</evidence>
<evidence type="ECO:0000256" key="2">
    <source>
        <dbReference type="PIRSR" id="PIRSR000137-1"/>
    </source>
</evidence>
<gene>
    <name evidence="7" type="ORF">DL764_008268</name>
</gene>
<dbReference type="Proteomes" id="UP000293360">
    <property type="component" value="Unassembled WGS sequence"/>
</dbReference>
<dbReference type="SUPFAM" id="SSF51905">
    <property type="entry name" value="FAD/NAD(P)-binding domain"/>
    <property type="match status" value="1"/>
</dbReference>
<name>A0A4Q4T040_9PEZI</name>
<evidence type="ECO:0000259" key="5">
    <source>
        <dbReference type="PROSITE" id="PS00623"/>
    </source>
</evidence>